<accession>A0A803KAR6</accession>
<dbReference type="InterPro" id="IPR000299">
    <property type="entry name" value="FERM_domain"/>
</dbReference>
<proteinExistence type="predicted"/>
<dbReference type="InParanoid" id="A0A803KAR6"/>
<reference evidence="2" key="2">
    <citation type="submission" date="2021-03" db="UniProtKB">
        <authorList>
            <consortium name="Ensembl"/>
        </authorList>
    </citation>
    <scope>IDENTIFICATION</scope>
</reference>
<reference evidence="2" key="1">
    <citation type="journal article" date="2010" name="Science">
        <title>The genome of the Western clawed frog Xenopus tropicalis.</title>
        <authorList>
            <person name="Hellsten U."/>
            <person name="Harland R.M."/>
            <person name="Gilchrist M.J."/>
            <person name="Hendrix D."/>
            <person name="Jurka J."/>
            <person name="Kapitonov V."/>
            <person name="Ovcharenko I."/>
            <person name="Putnam N.H."/>
            <person name="Shu S."/>
            <person name="Taher L."/>
            <person name="Blitz I.L."/>
            <person name="Blumberg B."/>
            <person name="Dichmann D.S."/>
            <person name="Dubchak I."/>
            <person name="Amaya E."/>
            <person name="Detter J.C."/>
            <person name="Fletcher R."/>
            <person name="Gerhard D.S."/>
            <person name="Goodstein D."/>
            <person name="Graves T."/>
            <person name="Grigoriev I.V."/>
            <person name="Grimwood J."/>
            <person name="Kawashima T."/>
            <person name="Lindquist E."/>
            <person name="Lucas S.M."/>
            <person name="Mead P.E."/>
            <person name="Mitros T."/>
            <person name="Ogino H."/>
            <person name="Ohta Y."/>
            <person name="Poliakov A.V."/>
            <person name="Pollet N."/>
            <person name="Robert J."/>
            <person name="Salamov A."/>
            <person name="Sater A.K."/>
            <person name="Schmutz J."/>
            <person name="Terry A."/>
            <person name="Vize P.D."/>
            <person name="Warren W.C."/>
            <person name="Wells D."/>
            <person name="Wills A."/>
            <person name="Wilson R.K."/>
            <person name="Zimmerman L.B."/>
            <person name="Zorn A.M."/>
            <person name="Grainger R."/>
            <person name="Grammer T."/>
            <person name="Khokha M.K."/>
            <person name="Richardson P.M."/>
            <person name="Rokhsar D.S."/>
        </authorList>
    </citation>
    <scope>NUCLEOTIDE SEQUENCE [LARGE SCALE GENOMIC DNA]</scope>
    <source>
        <strain evidence="2">Nigerian</strain>
    </source>
</reference>
<protein>
    <recommendedName>
        <fullName evidence="1">FERM domain-containing protein</fullName>
    </recommendedName>
</protein>
<dbReference type="AlphaFoldDB" id="A0A803KAR6"/>
<feature type="domain" description="FERM" evidence="1">
    <location>
        <begin position="1"/>
        <end position="105"/>
    </location>
</feature>
<dbReference type="PROSITE" id="PS50057">
    <property type="entry name" value="FERM_3"/>
    <property type="match status" value="1"/>
</dbReference>
<name>A0A803KAR6_XENTR</name>
<evidence type="ECO:0000313" key="2">
    <source>
        <dbReference type="Ensembl" id="ENSXETP00000117343"/>
    </source>
</evidence>
<evidence type="ECO:0000259" key="1">
    <source>
        <dbReference type="PROSITE" id="PS50057"/>
    </source>
</evidence>
<sequence length="105" mass="11743">LCYLTSPNLTDISVEREGKANKELCKNKVKKLGIVFGRYFGFNSFGPKGKILWQDLLDSISNQFSALIPFGLSLRLKIFSEKHFILQATEMHGYFLAIAGDLLAG</sequence>
<dbReference type="Ensembl" id="ENSXETT00000109193">
    <property type="protein sequence ID" value="ENSXETP00000117343"/>
    <property type="gene ID" value="ENSXETG00000047769"/>
</dbReference>
<organism evidence="2">
    <name type="scientific">Xenopus tropicalis</name>
    <name type="common">Western clawed frog</name>
    <name type="synonym">Silurana tropicalis</name>
    <dbReference type="NCBI Taxonomy" id="8364"/>
    <lineage>
        <taxon>Eukaryota</taxon>
        <taxon>Metazoa</taxon>
        <taxon>Chordata</taxon>
        <taxon>Craniata</taxon>
        <taxon>Vertebrata</taxon>
        <taxon>Euteleostomi</taxon>
        <taxon>Amphibia</taxon>
        <taxon>Batrachia</taxon>
        <taxon>Anura</taxon>
        <taxon>Pipoidea</taxon>
        <taxon>Pipidae</taxon>
        <taxon>Xenopodinae</taxon>
        <taxon>Xenopus</taxon>
        <taxon>Silurana</taxon>
    </lineage>
</organism>